<dbReference type="InParanoid" id="A0A2G5C660"/>
<dbReference type="OrthoDB" id="591557at2759"/>
<keyword evidence="3" id="KW-1185">Reference proteome</keyword>
<dbReference type="InterPro" id="IPR017451">
    <property type="entry name" value="F-box-assoc_interact_dom"/>
</dbReference>
<organism evidence="2 3">
    <name type="scientific">Aquilegia coerulea</name>
    <name type="common">Rocky mountain columbine</name>
    <dbReference type="NCBI Taxonomy" id="218851"/>
    <lineage>
        <taxon>Eukaryota</taxon>
        <taxon>Viridiplantae</taxon>
        <taxon>Streptophyta</taxon>
        <taxon>Embryophyta</taxon>
        <taxon>Tracheophyta</taxon>
        <taxon>Spermatophyta</taxon>
        <taxon>Magnoliopsida</taxon>
        <taxon>Ranunculales</taxon>
        <taxon>Ranunculaceae</taxon>
        <taxon>Thalictroideae</taxon>
        <taxon>Aquilegia</taxon>
    </lineage>
</organism>
<reference evidence="2 3" key="1">
    <citation type="submission" date="2017-09" db="EMBL/GenBank/DDBJ databases">
        <title>WGS assembly of Aquilegia coerulea Goldsmith.</title>
        <authorList>
            <person name="Hodges S."/>
            <person name="Kramer E."/>
            <person name="Nordborg M."/>
            <person name="Tomkins J."/>
            <person name="Borevitz J."/>
            <person name="Derieg N."/>
            <person name="Yan J."/>
            <person name="Mihaltcheva S."/>
            <person name="Hayes R.D."/>
            <person name="Rokhsar D."/>
        </authorList>
    </citation>
    <scope>NUCLEOTIDE SEQUENCE [LARGE SCALE GENOMIC DNA]</scope>
    <source>
        <strain evidence="3">cv. Goldsmith</strain>
    </source>
</reference>
<sequence>MRFKCVCKPWRDLIGVASHFIRTQIHRAIERGNDDDRPLTLFAILNNIDTASATSSSTSHGNYSKGRIALLSHEPAGFYETENTSITTFLDLCFDDFKLVGSCNGIACLVRTSQVWLLNPYTTEYKIFEFGREFVFDDYGRITYSFCFDLEEEDYKLVCFIHHEWDAEINIYSLNHISCSTISNIGYSLTLANQIYKEKGANETGSGVFLNGALHWLTFKSQIGPEESILCFNLKEKHVQELDTPFEIYVQHRSNRGDLGSHFDVWVMTKYGLSDSWIKLFVIEQKGMPYEVSVVAYMRPLGFAGNDKLLFKDGKNLILYDPKQKTAKFFNIHGISDRYLRKDCYRSSRGRPNIGHNHVLKVGWHKWT</sequence>
<dbReference type="InterPro" id="IPR050796">
    <property type="entry name" value="SCF_F-box_component"/>
</dbReference>
<dbReference type="STRING" id="218851.A0A2G5C660"/>
<evidence type="ECO:0000259" key="1">
    <source>
        <dbReference type="Pfam" id="PF07734"/>
    </source>
</evidence>
<name>A0A2G5C660_AQUCA</name>
<evidence type="ECO:0000313" key="3">
    <source>
        <dbReference type="Proteomes" id="UP000230069"/>
    </source>
</evidence>
<dbReference type="NCBIfam" id="TIGR01640">
    <property type="entry name" value="F_box_assoc_1"/>
    <property type="match status" value="1"/>
</dbReference>
<dbReference type="PANTHER" id="PTHR31672">
    <property type="entry name" value="BNACNNG10540D PROTEIN"/>
    <property type="match status" value="1"/>
</dbReference>
<dbReference type="EMBL" id="KZ305106">
    <property type="protein sequence ID" value="PIA26778.1"/>
    <property type="molecule type" value="Genomic_DNA"/>
</dbReference>
<dbReference type="Pfam" id="PF07734">
    <property type="entry name" value="FBA_1"/>
    <property type="match status" value="1"/>
</dbReference>
<dbReference type="Proteomes" id="UP000230069">
    <property type="component" value="Unassembled WGS sequence"/>
</dbReference>
<accession>A0A2G5C660</accession>
<dbReference type="AlphaFoldDB" id="A0A2G5C660"/>
<proteinExistence type="predicted"/>
<gene>
    <name evidence="2" type="ORF">AQUCO_08900024v1</name>
</gene>
<evidence type="ECO:0000313" key="2">
    <source>
        <dbReference type="EMBL" id="PIA26778.1"/>
    </source>
</evidence>
<dbReference type="InterPro" id="IPR006527">
    <property type="entry name" value="F-box-assoc_dom_typ1"/>
</dbReference>
<protein>
    <recommendedName>
        <fullName evidence="1">F-box associated beta-propeller type 1 domain-containing protein</fullName>
    </recommendedName>
</protein>
<feature type="domain" description="F-box associated beta-propeller type 1" evidence="1">
    <location>
        <begin position="97"/>
        <end position="342"/>
    </location>
</feature>
<dbReference type="PANTHER" id="PTHR31672:SF13">
    <property type="entry name" value="F-BOX PROTEIN CPR30-LIKE"/>
    <property type="match status" value="1"/>
</dbReference>